<evidence type="ECO:0000256" key="3">
    <source>
        <dbReference type="ARBA" id="ARBA00022475"/>
    </source>
</evidence>
<evidence type="ECO:0000256" key="4">
    <source>
        <dbReference type="ARBA" id="ARBA00022692"/>
    </source>
</evidence>
<feature type="transmembrane region" description="Helical" evidence="12">
    <location>
        <begin position="201"/>
        <end position="226"/>
    </location>
</feature>
<evidence type="ECO:0000313" key="14">
    <source>
        <dbReference type="EMBL" id="CAD7394218.1"/>
    </source>
</evidence>
<dbReference type="AlphaFoldDB" id="A0A7R9GTB6"/>
<reference evidence="14" key="1">
    <citation type="submission" date="2020-11" db="EMBL/GenBank/DDBJ databases">
        <authorList>
            <person name="Tran Van P."/>
        </authorList>
    </citation>
    <scope>NUCLEOTIDE SEQUENCE</scope>
</reference>
<dbReference type="Pfam" id="PF00001">
    <property type="entry name" value="7tm_1"/>
    <property type="match status" value="1"/>
</dbReference>
<keyword evidence="10" id="KW-0807">Transducer</keyword>
<evidence type="ECO:0000256" key="6">
    <source>
        <dbReference type="ARBA" id="ARBA00023040"/>
    </source>
</evidence>
<evidence type="ECO:0000256" key="7">
    <source>
        <dbReference type="ARBA" id="ARBA00023136"/>
    </source>
</evidence>
<keyword evidence="5 12" id="KW-1133">Transmembrane helix</keyword>
<dbReference type="InterPro" id="IPR000276">
    <property type="entry name" value="GPCR_Rhodpsn"/>
</dbReference>
<dbReference type="GO" id="GO:0004930">
    <property type="term" value="F:G protein-coupled receptor activity"/>
    <property type="evidence" value="ECO:0007669"/>
    <property type="project" value="UniProtKB-KW"/>
</dbReference>
<protein>
    <recommendedName>
        <fullName evidence="13">G-protein coupled receptors family 1 profile domain-containing protein</fullName>
    </recommendedName>
</protein>
<feature type="transmembrane region" description="Helical" evidence="12">
    <location>
        <begin position="238"/>
        <end position="259"/>
    </location>
</feature>
<keyword evidence="3" id="KW-1003">Cell membrane</keyword>
<evidence type="ECO:0000259" key="13">
    <source>
        <dbReference type="PROSITE" id="PS50262"/>
    </source>
</evidence>
<dbReference type="Gene3D" id="1.20.1070.10">
    <property type="entry name" value="Rhodopsin 7-helix transmembrane proteins"/>
    <property type="match status" value="1"/>
</dbReference>
<dbReference type="PROSITE" id="PS50262">
    <property type="entry name" value="G_PROTEIN_RECEP_F1_2"/>
    <property type="match status" value="1"/>
</dbReference>
<dbReference type="EMBL" id="OC316909">
    <property type="protein sequence ID" value="CAD7394218.1"/>
    <property type="molecule type" value="Genomic_DNA"/>
</dbReference>
<keyword evidence="9" id="KW-0325">Glycoprotein</keyword>
<keyword evidence="8" id="KW-0675">Receptor</keyword>
<evidence type="ECO:0000256" key="9">
    <source>
        <dbReference type="ARBA" id="ARBA00023180"/>
    </source>
</evidence>
<evidence type="ECO:0000256" key="12">
    <source>
        <dbReference type="SAM" id="Phobius"/>
    </source>
</evidence>
<dbReference type="PRINTS" id="PR00237">
    <property type="entry name" value="GPCRRHODOPSN"/>
</dbReference>
<feature type="region of interest" description="Disordered" evidence="11">
    <location>
        <begin position="108"/>
        <end position="129"/>
    </location>
</feature>
<evidence type="ECO:0000256" key="1">
    <source>
        <dbReference type="ARBA" id="ARBA00004651"/>
    </source>
</evidence>
<dbReference type="PANTHER" id="PTHR24248:SF174">
    <property type="entry name" value="TYRAMINE_OCTOPAMINE RECEPTOR"/>
    <property type="match status" value="1"/>
</dbReference>
<accession>A0A7R9GTB6</accession>
<dbReference type="GO" id="GO:0005886">
    <property type="term" value="C:plasma membrane"/>
    <property type="evidence" value="ECO:0007669"/>
    <property type="project" value="UniProtKB-SubCell"/>
</dbReference>
<organism evidence="14">
    <name type="scientific">Timema cristinae</name>
    <name type="common">Walking stick</name>
    <dbReference type="NCBI Taxonomy" id="61476"/>
    <lineage>
        <taxon>Eukaryota</taxon>
        <taxon>Metazoa</taxon>
        <taxon>Ecdysozoa</taxon>
        <taxon>Arthropoda</taxon>
        <taxon>Hexapoda</taxon>
        <taxon>Insecta</taxon>
        <taxon>Pterygota</taxon>
        <taxon>Neoptera</taxon>
        <taxon>Polyneoptera</taxon>
        <taxon>Phasmatodea</taxon>
        <taxon>Timematodea</taxon>
        <taxon>Timematoidea</taxon>
        <taxon>Timematidae</taxon>
        <taxon>Timema</taxon>
    </lineage>
</organism>
<evidence type="ECO:0000256" key="8">
    <source>
        <dbReference type="ARBA" id="ARBA00023170"/>
    </source>
</evidence>
<dbReference type="SUPFAM" id="SSF81321">
    <property type="entry name" value="Family A G protein-coupled receptor-like"/>
    <property type="match status" value="1"/>
</dbReference>
<comment type="subcellular location">
    <subcellularLocation>
        <location evidence="1">Cell membrane</location>
        <topology evidence="1">Multi-pass membrane protein</topology>
    </subcellularLocation>
</comment>
<evidence type="ECO:0000256" key="2">
    <source>
        <dbReference type="ARBA" id="ARBA00010663"/>
    </source>
</evidence>
<feature type="compositionally biased region" description="Polar residues" evidence="11">
    <location>
        <begin position="112"/>
        <end position="122"/>
    </location>
</feature>
<evidence type="ECO:0000256" key="5">
    <source>
        <dbReference type="ARBA" id="ARBA00022989"/>
    </source>
</evidence>
<keyword evidence="4 12" id="KW-0812">Transmembrane</keyword>
<keyword evidence="7 12" id="KW-0472">Membrane</keyword>
<feature type="domain" description="G-protein coupled receptors family 1 profile" evidence="13">
    <location>
        <begin position="218"/>
        <end position="275"/>
    </location>
</feature>
<dbReference type="PANTHER" id="PTHR24248">
    <property type="entry name" value="ADRENERGIC RECEPTOR-RELATED G-PROTEIN COUPLED RECEPTOR"/>
    <property type="match status" value="1"/>
</dbReference>
<proteinExistence type="inferred from homology"/>
<comment type="similarity">
    <text evidence="2">Belongs to the G-protein coupled receptor 1 family.</text>
</comment>
<keyword evidence="6" id="KW-0297">G-protein coupled receptor</keyword>
<evidence type="ECO:0000256" key="10">
    <source>
        <dbReference type="ARBA" id="ARBA00023224"/>
    </source>
</evidence>
<name>A0A7R9GTB6_TIMCR</name>
<sequence length="275" mass="31206">MKTLHSGKKRQIHPDTVRKCSKKASFRDIEEADYDYEDNQPLQELAAMLRRGHLDIDAEVVVSFDEYLPTEEGFEKETELVQSRKVLEWMTTHAQMTEREIKRLEGMRTMRRSSASERQSSCVRRPKRARRARQPASSFLFVSCRVESCIFASVSERLSLDQTRREKAASRRVDTMRDPGTMNASTCAALAEDVEWDDPSLLASLVVLGFIDIMVIVGNCLVIAAVFMSSKLRTVTNLFIVSLAVADLMVGVAVLPFSATWEVFKVSSSVRRESW</sequence>
<gene>
    <name evidence="14" type="ORF">TCEB3V08_LOCUS2150</name>
</gene>
<dbReference type="InterPro" id="IPR017452">
    <property type="entry name" value="GPCR_Rhodpsn_7TM"/>
</dbReference>
<evidence type="ECO:0000256" key="11">
    <source>
        <dbReference type="SAM" id="MobiDB-lite"/>
    </source>
</evidence>